<name>I9BQA0_BACFG</name>
<organism evidence="1 2">
    <name type="scientific">Bacteroides fragilis CL05T12C13</name>
    <dbReference type="NCBI Taxonomy" id="997881"/>
    <lineage>
        <taxon>Bacteria</taxon>
        <taxon>Pseudomonadati</taxon>
        <taxon>Bacteroidota</taxon>
        <taxon>Bacteroidia</taxon>
        <taxon>Bacteroidales</taxon>
        <taxon>Bacteroidaceae</taxon>
        <taxon>Bacteroides</taxon>
    </lineage>
</organism>
<dbReference type="Proteomes" id="UP000003917">
    <property type="component" value="Unassembled WGS sequence"/>
</dbReference>
<accession>I9BQA0</accession>
<reference evidence="1 2" key="1">
    <citation type="submission" date="2012-02" db="EMBL/GenBank/DDBJ databases">
        <title>The Genome Sequence of Bacteroides fragilis CL05T12C13.</title>
        <authorList>
            <consortium name="The Broad Institute Genome Sequencing Platform"/>
            <person name="Earl A."/>
            <person name="Ward D."/>
            <person name="Feldgarden M."/>
            <person name="Gevers D."/>
            <person name="Zitomersky N.L."/>
            <person name="Coyne M.J."/>
            <person name="Comstock L.E."/>
            <person name="Young S.K."/>
            <person name="Zeng Q."/>
            <person name="Gargeya S."/>
            <person name="Fitzgerald M."/>
            <person name="Haas B."/>
            <person name="Abouelleil A."/>
            <person name="Alvarado L."/>
            <person name="Arachchi H.M."/>
            <person name="Berlin A."/>
            <person name="Chapman S.B."/>
            <person name="Gearin G."/>
            <person name="Goldberg J."/>
            <person name="Griggs A."/>
            <person name="Gujja S."/>
            <person name="Hansen M."/>
            <person name="Heiman D."/>
            <person name="Howarth C."/>
            <person name="Larimer J."/>
            <person name="Lui A."/>
            <person name="MacDonald P.J.P."/>
            <person name="McCowen C."/>
            <person name="Montmayeur A."/>
            <person name="Murphy C."/>
            <person name="Neiman D."/>
            <person name="Pearson M."/>
            <person name="Priest M."/>
            <person name="Roberts A."/>
            <person name="Saif S."/>
            <person name="Shea T."/>
            <person name="Sisk P."/>
            <person name="Stolte C."/>
            <person name="Sykes S."/>
            <person name="Wortman J."/>
            <person name="Nusbaum C."/>
            <person name="Birren B."/>
        </authorList>
    </citation>
    <scope>NUCLEOTIDE SEQUENCE [LARGE SCALE GENOMIC DNA]</scope>
    <source>
        <strain evidence="1 2">CL05T12C13</strain>
    </source>
</reference>
<comment type="caution">
    <text evidence="1">The sequence shown here is derived from an EMBL/GenBank/DDBJ whole genome shotgun (WGS) entry which is preliminary data.</text>
</comment>
<sequence length="130" mass="14705">MKREIITIDEYGRLNMPTDTVSVWMTEAEIVELFGTTAGAVHTGIKAIFKENALHDYEVRKYVRLKNGNGADVYNLEMVVALAFRIRSQGATRLREYILRTLGAVNKRPAINILMACTHKTGGHSRQIFH</sequence>
<dbReference type="AlphaFoldDB" id="I9BQA0"/>
<evidence type="ECO:0000313" key="2">
    <source>
        <dbReference type="Proteomes" id="UP000003917"/>
    </source>
</evidence>
<evidence type="ECO:0008006" key="3">
    <source>
        <dbReference type="Google" id="ProtNLM"/>
    </source>
</evidence>
<dbReference type="RefSeq" id="WP_005801968.1">
    <property type="nucleotide sequence ID" value="NZ_JH724193.1"/>
</dbReference>
<gene>
    <name evidence="1" type="ORF">HMPREF1080_00156</name>
</gene>
<protein>
    <recommendedName>
        <fullName evidence="3">Bro-N domain-containing protein</fullName>
    </recommendedName>
</protein>
<dbReference type="PATRIC" id="fig|997881.3.peg.162"/>
<dbReference type="PANTHER" id="PTHR35810:SF1">
    <property type="entry name" value="CYTOPLASMIC PROTEIN"/>
    <property type="match status" value="1"/>
</dbReference>
<proteinExistence type="predicted"/>
<evidence type="ECO:0000313" key="1">
    <source>
        <dbReference type="EMBL" id="EIZ01926.1"/>
    </source>
</evidence>
<dbReference type="EMBL" id="AGXP01000004">
    <property type="protein sequence ID" value="EIZ01926.1"/>
    <property type="molecule type" value="Genomic_DNA"/>
</dbReference>
<dbReference type="HOGENOM" id="CLU_048266_3_2_10"/>
<dbReference type="PANTHER" id="PTHR35810">
    <property type="entry name" value="CYTOPLASMIC PROTEIN-RELATED"/>
    <property type="match status" value="1"/>
</dbReference>